<keyword evidence="6" id="KW-1185">Reference proteome</keyword>
<dbReference type="GO" id="GO:0032259">
    <property type="term" value="P:methylation"/>
    <property type="evidence" value="ECO:0007669"/>
    <property type="project" value="UniProtKB-KW"/>
</dbReference>
<name>A0A919JGJ1_9ACTN</name>
<dbReference type="Gene3D" id="3.40.50.150">
    <property type="entry name" value="Vaccinia Virus protein VP39"/>
    <property type="match status" value="1"/>
</dbReference>
<dbReference type="RefSeq" id="WP_203767324.1">
    <property type="nucleotide sequence ID" value="NZ_BAAAYJ010000077.1"/>
</dbReference>
<dbReference type="PANTHER" id="PTHR44942:SF4">
    <property type="entry name" value="METHYLTRANSFERASE TYPE 11 DOMAIN-CONTAINING PROTEIN"/>
    <property type="match status" value="1"/>
</dbReference>
<organism evidence="5 6">
    <name type="scientific">Actinoplanes nipponensis</name>
    <dbReference type="NCBI Taxonomy" id="135950"/>
    <lineage>
        <taxon>Bacteria</taxon>
        <taxon>Bacillati</taxon>
        <taxon>Actinomycetota</taxon>
        <taxon>Actinomycetes</taxon>
        <taxon>Micromonosporales</taxon>
        <taxon>Micromonosporaceae</taxon>
        <taxon>Actinoplanes</taxon>
    </lineage>
</organism>
<dbReference type="InterPro" id="IPR051052">
    <property type="entry name" value="Diverse_substrate_MTase"/>
</dbReference>
<dbReference type="GO" id="GO:0008757">
    <property type="term" value="F:S-adenosylmethionine-dependent methyltransferase activity"/>
    <property type="evidence" value="ECO:0007669"/>
    <property type="project" value="InterPro"/>
</dbReference>
<dbReference type="CDD" id="cd02440">
    <property type="entry name" value="AdoMet_MTases"/>
    <property type="match status" value="1"/>
</dbReference>
<comment type="similarity">
    <text evidence="1">Belongs to the methyltransferase superfamily.</text>
</comment>
<evidence type="ECO:0000256" key="3">
    <source>
        <dbReference type="ARBA" id="ARBA00022679"/>
    </source>
</evidence>
<keyword evidence="2 5" id="KW-0489">Methyltransferase</keyword>
<gene>
    <name evidence="5" type="ORF">Ani05nite_21610</name>
</gene>
<keyword evidence="3" id="KW-0808">Transferase</keyword>
<evidence type="ECO:0000313" key="6">
    <source>
        <dbReference type="Proteomes" id="UP000647172"/>
    </source>
</evidence>
<evidence type="ECO:0000313" key="5">
    <source>
        <dbReference type="EMBL" id="GIE48627.1"/>
    </source>
</evidence>
<dbReference type="Proteomes" id="UP000647172">
    <property type="component" value="Unassembled WGS sequence"/>
</dbReference>
<comment type="caution">
    <text evidence="5">The sequence shown here is derived from an EMBL/GenBank/DDBJ whole genome shotgun (WGS) entry which is preliminary data.</text>
</comment>
<evidence type="ECO:0000259" key="4">
    <source>
        <dbReference type="Pfam" id="PF08241"/>
    </source>
</evidence>
<dbReference type="AlphaFoldDB" id="A0A919JGJ1"/>
<feature type="domain" description="Methyltransferase type 11" evidence="4">
    <location>
        <begin position="39"/>
        <end position="127"/>
    </location>
</feature>
<dbReference type="EMBL" id="BOMQ01000026">
    <property type="protein sequence ID" value="GIE48627.1"/>
    <property type="molecule type" value="Genomic_DNA"/>
</dbReference>
<proteinExistence type="inferred from homology"/>
<dbReference type="PANTHER" id="PTHR44942">
    <property type="entry name" value="METHYLTRANSF_11 DOMAIN-CONTAINING PROTEIN"/>
    <property type="match status" value="1"/>
</dbReference>
<dbReference type="SUPFAM" id="SSF53335">
    <property type="entry name" value="S-adenosyl-L-methionine-dependent methyltransferases"/>
    <property type="match status" value="1"/>
</dbReference>
<dbReference type="Pfam" id="PF08241">
    <property type="entry name" value="Methyltransf_11"/>
    <property type="match status" value="1"/>
</dbReference>
<protein>
    <submittedName>
        <fullName evidence="5">Methyltransferase</fullName>
    </submittedName>
</protein>
<evidence type="ECO:0000256" key="2">
    <source>
        <dbReference type="ARBA" id="ARBA00022603"/>
    </source>
</evidence>
<dbReference type="InterPro" id="IPR029063">
    <property type="entry name" value="SAM-dependent_MTases_sf"/>
</dbReference>
<sequence>MSEHALSFGPVAAAYERGRPPYPDAALDWLLPAGATHVVDVGAGTGKLTRHLHERGLTVTAVEPSDGMRAELGRVLPGVPVRAGTAEALPLPDHSADAVLCAQAWHWVDPARAVPEIARVLAPGGRLGLIWNLRDERADWVRRLGEIIHSPEADRPAELGPPFGPAETREFAWTHEIGLDRLLDLVASRSYVILLGEHERAAVLSGVRDLVATHPDLAGRDTFPMPYRTLCVRADLPRH</sequence>
<evidence type="ECO:0000256" key="1">
    <source>
        <dbReference type="ARBA" id="ARBA00008361"/>
    </source>
</evidence>
<dbReference type="InterPro" id="IPR013216">
    <property type="entry name" value="Methyltransf_11"/>
</dbReference>
<accession>A0A919JGJ1</accession>
<reference evidence="5" key="1">
    <citation type="submission" date="2021-01" db="EMBL/GenBank/DDBJ databases">
        <title>Whole genome shotgun sequence of Actinoplanes nipponensis NBRC 14063.</title>
        <authorList>
            <person name="Komaki H."/>
            <person name="Tamura T."/>
        </authorList>
    </citation>
    <scope>NUCLEOTIDE SEQUENCE</scope>
    <source>
        <strain evidence="5">NBRC 14063</strain>
    </source>
</reference>